<dbReference type="CDD" id="cd04301">
    <property type="entry name" value="NAT_SF"/>
    <property type="match status" value="1"/>
</dbReference>
<feature type="domain" description="N-acetyltransferase" evidence="3">
    <location>
        <begin position="2"/>
        <end position="165"/>
    </location>
</feature>
<keyword evidence="1 4" id="KW-0808">Transferase</keyword>
<evidence type="ECO:0000313" key="5">
    <source>
        <dbReference type="Proteomes" id="UP001596540"/>
    </source>
</evidence>
<dbReference type="EC" id="2.3.-.-" evidence="4"/>
<name>A0ABW2KIL2_9ACTN</name>
<evidence type="ECO:0000259" key="3">
    <source>
        <dbReference type="PROSITE" id="PS51186"/>
    </source>
</evidence>
<dbReference type="RefSeq" id="WP_379872465.1">
    <property type="nucleotide sequence ID" value="NZ_JBHTBH010000009.1"/>
</dbReference>
<dbReference type="PROSITE" id="PS51186">
    <property type="entry name" value="GNAT"/>
    <property type="match status" value="1"/>
</dbReference>
<dbReference type="GO" id="GO:0016746">
    <property type="term" value="F:acyltransferase activity"/>
    <property type="evidence" value="ECO:0007669"/>
    <property type="project" value="UniProtKB-KW"/>
</dbReference>
<dbReference type="EMBL" id="JBHTBH010000009">
    <property type="protein sequence ID" value="MFC7329812.1"/>
    <property type="molecule type" value="Genomic_DNA"/>
</dbReference>
<evidence type="ECO:0000256" key="1">
    <source>
        <dbReference type="ARBA" id="ARBA00022679"/>
    </source>
</evidence>
<protein>
    <submittedName>
        <fullName evidence="4">GNAT family N-acetyltransferase</fullName>
        <ecNumber evidence="4">2.3.-.-</ecNumber>
    </submittedName>
</protein>
<evidence type="ECO:0000313" key="4">
    <source>
        <dbReference type="EMBL" id="MFC7329812.1"/>
    </source>
</evidence>
<proteinExistence type="predicted"/>
<organism evidence="4 5">
    <name type="scientific">Marinactinospora rubrisoli</name>
    <dbReference type="NCBI Taxonomy" id="2715399"/>
    <lineage>
        <taxon>Bacteria</taxon>
        <taxon>Bacillati</taxon>
        <taxon>Actinomycetota</taxon>
        <taxon>Actinomycetes</taxon>
        <taxon>Streptosporangiales</taxon>
        <taxon>Nocardiopsidaceae</taxon>
        <taxon>Marinactinospora</taxon>
    </lineage>
</organism>
<dbReference type="InterPro" id="IPR050832">
    <property type="entry name" value="Bact_Acetyltransf"/>
</dbReference>
<keyword evidence="2 4" id="KW-0012">Acyltransferase</keyword>
<accession>A0ABW2KIL2</accession>
<dbReference type="InterPro" id="IPR016181">
    <property type="entry name" value="Acyl_CoA_acyltransferase"/>
</dbReference>
<sequence>MATVRPARREDAEAMDEIFRAAALAAWSHFMPEEGLRVEPRRPKMYEQAVRAPEVNVLVAEDAGRVRGFAVVRESRDADGGRGVGELHMCYAHPNAWGTGVAPALMTAALARLRARGCRTATLWTAERNHRARAFYRRSGWALDGTSRSKTRLGVTFTEHRFRVDLVPG</sequence>
<reference evidence="5" key="1">
    <citation type="journal article" date="2019" name="Int. J. Syst. Evol. Microbiol.">
        <title>The Global Catalogue of Microorganisms (GCM) 10K type strain sequencing project: providing services to taxonomists for standard genome sequencing and annotation.</title>
        <authorList>
            <consortium name="The Broad Institute Genomics Platform"/>
            <consortium name="The Broad Institute Genome Sequencing Center for Infectious Disease"/>
            <person name="Wu L."/>
            <person name="Ma J."/>
        </authorList>
    </citation>
    <scope>NUCLEOTIDE SEQUENCE [LARGE SCALE GENOMIC DNA]</scope>
    <source>
        <strain evidence="5">CGMCC 4.7382</strain>
    </source>
</reference>
<dbReference type="Proteomes" id="UP001596540">
    <property type="component" value="Unassembled WGS sequence"/>
</dbReference>
<dbReference type="PANTHER" id="PTHR43877">
    <property type="entry name" value="AMINOALKYLPHOSPHONATE N-ACETYLTRANSFERASE-RELATED-RELATED"/>
    <property type="match status" value="1"/>
</dbReference>
<dbReference type="InterPro" id="IPR000182">
    <property type="entry name" value="GNAT_dom"/>
</dbReference>
<dbReference type="Gene3D" id="3.40.630.30">
    <property type="match status" value="1"/>
</dbReference>
<keyword evidence="5" id="KW-1185">Reference proteome</keyword>
<comment type="caution">
    <text evidence="4">The sequence shown here is derived from an EMBL/GenBank/DDBJ whole genome shotgun (WGS) entry which is preliminary data.</text>
</comment>
<gene>
    <name evidence="4" type="ORF">ACFQRF_18935</name>
</gene>
<dbReference type="Pfam" id="PF00583">
    <property type="entry name" value="Acetyltransf_1"/>
    <property type="match status" value="1"/>
</dbReference>
<dbReference type="SUPFAM" id="SSF55729">
    <property type="entry name" value="Acyl-CoA N-acyltransferases (Nat)"/>
    <property type="match status" value="1"/>
</dbReference>
<evidence type="ECO:0000256" key="2">
    <source>
        <dbReference type="ARBA" id="ARBA00023315"/>
    </source>
</evidence>